<dbReference type="Gene3D" id="1.10.238.10">
    <property type="entry name" value="EF-hand"/>
    <property type="match status" value="1"/>
</dbReference>
<evidence type="ECO:0000313" key="6">
    <source>
        <dbReference type="Proteomes" id="UP000007799"/>
    </source>
</evidence>
<dbReference type="GO" id="GO:0005509">
    <property type="term" value="F:calcium ion binding"/>
    <property type="evidence" value="ECO:0007669"/>
    <property type="project" value="InterPro"/>
</dbReference>
<dbReference type="SUPFAM" id="SSF47473">
    <property type="entry name" value="EF-hand"/>
    <property type="match status" value="1"/>
</dbReference>
<keyword evidence="3" id="KW-1133">Transmembrane helix</keyword>
<evidence type="ECO:0000259" key="4">
    <source>
        <dbReference type="PROSITE" id="PS50222"/>
    </source>
</evidence>
<keyword evidence="1" id="KW-0106">Calcium</keyword>
<dbReference type="PROSITE" id="PS00018">
    <property type="entry name" value="EF_HAND_1"/>
    <property type="match status" value="1"/>
</dbReference>
<proteinExistence type="predicted"/>
<name>F2UET6_SALR5</name>
<dbReference type="OrthoDB" id="293868at2759"/>
<dbReference type="InParanoid" id="F2UET6"/>
<dbReference type="Pfam" id="PF13499">
    <property type="entry name" value="EF-hand_7"/>
    <property type="match status" value="1"/>
</dbReference>
<keyword evidence="3" id="KW-0812">Transmembrane</keyword>
<dbReference type="SMART" id="SM00054">
    <property type="entry name" value="EFh"/>
    <property type="match status" value="2"/>
</dbReference>
<feature type="transmembrane region" description="Helical" evidence="3">
    <location>
        <begin position="24"/>
        <end position="45"/>
    </location>
</feature>
<dbReference type="Proteomes" id="UP000007799">
    <property type="component" value="Unassembled WGS sequence"/>
</dbReference>
<evidence type="ECO:0000256" key="1">
    <source>
        <dbReference type="ARBA" id="ARBA00022837"/>
    </source>
</evidence>
<gene>
    <name evidence="5" type="ORF">PTSG_06791</name>
</gene>
<feature type="region of interest" description="Disordered" evidence="2">
    <location>
        <begin position="152"/>
        <end position="192"/>
    </location>
</feature>
<accession>F2UET6</accession>
<protein>
    <recommendedName>
        <fullName evidence="4">EF-hand domain-containing protein</fullName>
    </recommendedName>
</protein>
<dbReference type="InterPro" id="IPR011992">
    <property type="entry name" value="EF-hand-dom_pair"/>
</dbReference>
<dbReference type="AlphaFoldDB" id="F2UET6"/>
<feature type="domain" description="EF-hand" evidence="4">
    <location>
        <begin position="113"/>
        <end position="148"/>
    </location>
</feature>
<reference evidence="5" key="1">
    <citation type="submission" date="2009-08" db="EMBL/GenBank/DDBJ databases">
        <title>Annotation of Salpingoeca rosetta.</title>
        <authorList>
            <consortium name="The Broad Institute Genome Sequencing Platform"/>
            <person name="Russ C."/>
            <person name="Cuomo C."/>
            <person name="Burger G."/>
            <person name="Gray M.W."/>
            <person name="Holland P.W.H."/>
            <person name="King N."/>
            <person name="Lang F.B.F."/>
            <person name="Roger A.J."/>
            <person name="Ruiz-Trillo I."/>
            <person name="Young S.K."/>
            <person name="Zeng Q."/>
            <person name="Gargeya S."/>
            <person name="Alvarado L."/>
            <person name="Berlin A."/>
            <person name="Chapman S.B."/>
            <person name="Chen Z."/>
            <person name="Freedman E."/>
            <person name="Gellesch M."/>
            <person name="Goldberg J."/>
            <person name="Griggs A."/>
            <person name="Gujja S."/>
            <person name="Heilman E."/>
            <person name="Heiman D."/>
            <person name="Howarth C."/>
            <person name="Mehta T."/>
            <person name="Neiman D."/>
            <person name="Pearson M."/>
            <person name="Roberts A."/>
            <person name="Saif S."/>
            <person name="Shea T."/>
            <person name="Shenoy N."/>
            <person name="Sisk P."/>
            <person name="Stolte C."/>
            <person name="Sykes S."/>
            <person name="White J."/>
            <person name="Yandava C."/>
            <person name="Haas B."/>
            <person name="Nusbaum C."/>
            <person name="Birren B."/>
        </authorList>
    </citation>
    <scope>NUCLEOTIDE SEQUENCE [LARGE SCALE GENOMIC DNA]</scope>
    <source>
        <strain evidence="5">ATCC 50818</strain>
    </source>
</reference>
<evidence type="ECO:0000313" key="5">
    <source>
        <dbReference type="EMBL" id="EGD75136.1"/>
    </source>
</evidence>
<dbReference type="RefSeq" id="XP_004992189.1">
    <property type="nucleotide sequence ID" value="XM_004992132.1"/>
</dbReference>
<organism evidence="6">
    <name type="scientific">Salpingoeca rosetta (strain ATCC 50818 / BSB-021)</name>
    <dbReference type="NCBI Taxonomy" id="946362"/>
    <lineage>
        <taxon>Eukaryota</taxon>
        <taxon>Choanoflagellata</taxon>
        <taxon>Craspedida</taxon>
        <taxon>Salpingoecidae</taxon>
        <taxon>Salpingoeca</taxon>
    </lineage>
</organism>
<keyword evidence="6" id="KW-1185">Reference proteome</keyword>
<feature type="compositionally biased region" description="Basic and acidic residues" evidence="2">
    <location>
        <begin position="182"/>
        <end position="192"/>
    </location>
</feature>
<dbReference type="GeneID" id="16072748"/>
<dbReference type="InterPro" id="IPR002048">
    <property type="entry name" value="EF_hand_dom"/>
</dbReference>
<sequence>MVPCTINWTFSWCFDLRESETATMAMVSVVVVLVLVVVVLVVVVGDGVKADISKHMTELAAIAEEHLRSKHSMFDSNFDLKAAFKLHDYNDDDHLDMKEASFFYEDDFLTKKQLKEQLKAVFQTMDMDKDGLLSYKEFKRFYKNVIHNKPLMPELTDESPKHANKQQQKKRESTRTSSSSSSKEKKQGTRRH</sequence>
<dbReference type="InterPro" id="IPR018247">
    <property type="entry name" value="EF_Hand_1_Ca_BS"/>
</dbReference>
<dbReference type="EMBL" id="GL832971">
    <property type="protein sequence ID" value="EGD75136.1"/>
    <property type="molecule type" value="Genomic_DNA"/>
</dbReference>
<evidence type="ECO:0000256" key="3">
    <source>
        <dbReference type="SAM" id="Phobius"/>
    </source>
</evidence>
<dbReference type="PROSITE" id="PS50222">
    <property type="entry name" value="EF_HAND_2"/>
    <property type="match status" value="1"/>
</dbReference>
<evidence type="ECO:0000256" key="2">
    <source>
        <dbReference type="SAM" id="MobiDB-lite"/>
    </source>
</evidence>
<keyword evidence="3" id="KW-0472">Membrane</keyword>
<dbReference type="KEGG" id="sre:PTSG_06791"/>